<evidence type="ECO:0000313" key="3">
    <source>
        <dbReference type="Proteomes" id="UP000658514"/>
    </source>
</evidence>
<evidence type="ECO:0000313" key="2">
    <source>
        <dbReference type="EMBL" id="MBD2197765.1"/>
    </source>
</evidence>
<dbReference type="SUPFAM" id="SSF82771">
    <property type="entry name" value="GIY-YIG endonuclease"/>
    <property type="match status" value="1"/>
</dbReference>
<dbReference type="EMBL" id="JACJQH010000032">
    <property type="protein sequence ID" value="MBD2197765.1"/>
    <property type="molecule type" value="Genomic_DNA"/>
</dbReference>
<proteinExistence type="predicted"/>
<dbReference type="Pfam" id="PF01541">
    <property type="entry name" value="GIY-YIG"/>
    <property type="match status" value="1"/>
</dbReference>
<dbReference type="InterPro" id="IPR000305">
    <property type="entry name" value="GIY-YIG_endonuc"/>
</dbReference>
<reference evidence="2 3" key="1">
    <citation type="journal article" date="2020" name="ISME J.">
        <title>Comparative genomics reveals insights into cyanobacterial evolution and habitat adaptation.</title>
        <authorList>
            <person name="Chen M.Y."/>
            <person name="Teng W.K."/>
            <person name="Zhao L."/>
            <person name="Hu C.X."/>
            <person name="Zhou Y.K."/>
            <person name="Han B.P."/>
            <person name="Song L.R."/>
            <person name="Shu W.S."/>
        </authorList>
    </citation>
    <scope>NUCLEOTIDE SEQUENCE [LARGE SCALE GENOMIC DNA]</scope>
    <source>
        <strain evidence="2 3">FACHB-288</strain>
    </source>
</reference>
<name>A0ABR8ACL7_9CYAN</name>
<keyword evidence="3" id="KW-1185">Reference proteome</keyword>
<dbReference type="RefSeq" id="WP_190544953.1">
    <property type="nucleotide sequence ID" value="NZ_CAWPNO010000065.1"/>
</dbReference>
<feature type="domain" description="GIY-YIG" evidence="1">
    <location>
        <begin position="25"/>
        <end position="101"/>
    </location>
</feature>
<gene>
    <name evidence="2" type="ORF">H6G24_20025</name>
</gene>
<dbReference type="CDD" id="cd00719">
    <property type="entry name" value="GIY-YIG_SF"/>
    <property type="match status" value="1"/>
</dbReference>
<dbReference type="Proteomes" id="UP000658514">
    <property type="component" value="Unassembled WGS sequence"/>
</dbReference>
<dbReference type="SMART" id="SM00465">
    <property type="entry name" value="GIYc"/>
    <property type="match status" value="1"/>
</dbReference>
<comment type="caution">
    <text evidence="2">The sequence shown here is derived from an EMBL/GenBank/DDBJ whole genome shotgun (WGS) entry which is preliminary data.</text>
</comment>
<organism evidence="2 3">
    <name type="scientific">Calothrix parietina FACHB-288</name>
    <dbReference type="NCBI Taxonomy" id="2692896"/>
    <lineage>
        <taxon>Bacteria</taxon>
        <taxon>Bacillati</taxon>
        <taxon>Cyanobacteriota</taxon>
        <taxon>Cyanophyceae</taxon>
        <taxon>Nostocales</taxon>
        <taxon>Calotrichaceae</taxon>
        <taxon>Calothrix</taxon>
    </lineage>
</organism>
<dbReference type="Gene3D" id="3.40.1440.10">
    <property type="entry name" value="GIY-YIG endonuclease"/>
    <property type="match status" value="1"/>
</dbReference>
<protein>
    <submittedName>
        <fullName evidence="2">GIY-YIG nuclease family protein</fullName>
    </submittedName>
</protein>
<dbReference type="InterPro" id="IPR035901">
    <property type="entry name" value="GIY-YIG_endonuc_sf"/>
</dbReference>
<dbReference type="PROSITE" id="PS50164">
    <property type="entry name" value="GIY_YIG"/>
    <property type="match status" value="1"/>
</dbReference>
<sequence length="445" mass="51657">MDLLANLKLSELPSVYLLDKDKLPNCAAIYFVSDSKGQILYIGRTINLVTRWREHHRFKQLKRFNRKDTISISWINCNHQINALPTIENELINLYKPPLNWSKVVAPIRKITPAETALQQSLQQLAKYNTMIFGFDPIADEEPPTIYLVYPVYDRRGLSGSIRSALKNINKKASTLKWKEYHTEPKSAGKFGYWETEYNGIRIDVAPFQGLVHFMDDSTRRTIAGVELMAFSSEQLEIILENTPEFKEEASGLEALEDDPIPIELVDKKSQSNSNRQDVIEVEPWEELEPMADSESRIMTRQFLYADDVEIEVCTSENGKHFVRHNVYWWIEHNNKNPDPKYNCVVENLKRMVDRLPTIRWCGYKFRFETVVFNEDEIEIESIMLPLAMFEDLMRGNLDSRFNAKLIEEIKSGEYKPKADDSKNIKLCVWLQSNSLSSLLSTNQS</sequence>
<accession>A0ABR8ACL7</accession>
<evidence type="ECO:0000259" key="1">
    <source>
        <dbReference type="PROSITE" id="PS50164"/>
    </source>
</evidence>